<dbReference type="EMBL" id="WTPW01000271">
    <property type="protein sequence ID" value="KAF0528056.1"/>
    <property type="molecule type" value="Genomic_DNA"/>
</dbReference>
<accession>A0A8H4ASD1</accession>
<organism evidence="2 3">
    <name type="scientific">Gigaspora margarita</name>
    <dbReference type="NCBI Taxonomy" id="4874"/>
    <lineage>
        <taxon>Eukaryota</taxon>
        <taxon>Fungi</taxon>
        <taxon>Fungi incertae sedis</taxon>
        <taxon>Mucoromycota</taxon>
        <taxon>Glomeromycotina</taxon>
        <taxon>Glomeromycetes</taxon>
        <taxon>Diversisporales</taxon>
        <taxon>Gigasporaceae</taxon>
        <taxon>Gigaspora</taxon>
    </lineage>
</organism>
<evidence type="ECO:0000256" key="1">
    <source>
        <dbReference type="SAM" id="MobiDB-lite"/>
    </source>
</evidence>
<protein>
    <submittedName>
        <fullName evidence="2">Uncharacterized protein</fullName>
    </submittedName>
</protein>
<sequence>MYKIGVQGQTPGNSLSQYQKRLKANAKEFTQRYSRANFKNTESKTPENSPYNIEDIQEQTLHSAESTQGQMLKNLPHNAKGV</sequence>
<reference evidence="2 3" key="1">
    <citation type="journal article" date="2019" name="Environ. Microbiol.">
        <title>At the nexus of three kingdoms: the genome of the mycorrhizal fungus Gigaspora margarita provides insights into plant, endobacterial and fungal interactions.</title>
        <authorList>
            <person name="Venice F."/>
            <person name="Ghignone S."/>
            <person name="Salvioli di Fossalunga A."/>
            <person name="Amselem J."/>
            <person name="Novero M."/>
            <person name="Xianan X."/>
            <person name="Sedzielewska Toro K."/>
            <person name="Morin E."/>
            <person name="Lipzen A."/>
            <person name="Grigoriev I.V."/>
            <person name="Henrissat B."/>
            <person name="Martin F.M."/>
            <person name="Bonfante P."/>
        </authorList>
    </citation>
    <scope>NUCLEOTIDE SEQUENCE [LARGE SCALE GENOMIC DNA]</scope>
    <source>
        <strain evidence="2 3">BEG34</strain>
    </source>
</reference>
<dbReference type="AlphaFoldDB" id="A0A8H4ASD1"/>
<gene>
    <name evidence="2" type="ORF">F8M41_013323</name>
</gene>
<evidence type="ECO:0000313" key="3">
    <source>
        <dbReference type="Proteomes" id="UP000439903"/>
    </source>
</evidence>
<name>A0A8H4ASD1_GIGMA</name>
<keyword evidence="3" id="KW-1185">Reference proteome</keyword>
<comment type="caution">
    <text evidence="2">The sequence shown here is derived from an EMBL/GenBank/DDBJ whole genome shotgun (WGS) entry which is preliminary data.</text>
</comment>
<evidence type="ECO:0000313" key="2">
    <source>
        <dbReference type="EMBL" id="KAF0528056.1"/>
    </source>
</evidence>
<proteinExistence type="predicted"/>
<dbReference type="Proteomes" id="UP000439903">
    <property type="component" value="Unassembled WGS sequence"/>
</dbReference>
<feature type="region of interest" description="Disordered" evidence="1">
    <location>
        <begin position="63"/>
        <end position="82"/>
    </location>
</feature>